<protein>
    <submittedName>
        <fullName evidence="1">ATP-dependent helicase</fullName>
    </submittedName>
</protein>
<organism evidence="1 2">
    <name type="scientific">Microcystis aeruginosa 11-30S32</name>
    <dbReference type="NCBI Taxonomy" id="2358142"/>
    <lineage>
        <taxon>Bacteria</taxon>
        <taxon>Bacillati</taxon>
        <taxon>Cyanobacteriota</taxon>
        <taxon>Cyanophyceae</taxon>
        <taxon>Oscillatoriophycideae</taxon>
        <taxon>Chroococcales</taxon>
        <taxon>Microcystaceae</taxon>
        <taxon>Microcystis</taxon>
    </lineage>
</organism>
<evidence type="ECO:0000313" key="1">
    <source>
        <dbReference type="EMBL" id="GCA96040.1"/>
    </source>
</evidence>
<proteinExistence type="predicted"/>
<keyword evidence="1" id="KW-0378">Hydrolase</keyword>
<keyword evidence="1" id="KW-0347">Helicase</keyword>
<feature type="non-terminal residue" evidence="1">
    <location>
        <position position="1"/>
    </location>
</feature>
<sequence>QEFRGELRPYQLKGVSWLAFLEVWGVGKWEE</sequence>
<keyword evidence="1" id="KW-0067">ATP-binding</keyword>
<evidence type="ECO:0000313" key="2">
    <source>
        <dbReference type="Proteomes" id="UP000321223"/>
    </source>
</evidence>
<comment type="caution">
    <text evidence="1">The sequence shown here is derived from an EMBL/GenBank/DDBJ whole genome shotgun (WGS) entry which is preliminary data.</text>
</comment>
<reference evidence="1 2" key="1">
    <citation type="journal article" date="2019" name="Appl. Environ. Microbiol.">
        <title>Co-occurrence of broad and narrow host-range viruses infecting the toxic bloom-forming cyanobacterium Microcystis aeruginosa.</title>
        <authorList>
            <person name="Morimoto D."/>
            <person name="Tominaga K."/>
            <person name="Nishimura Y."/>
            <person name="Yoshida N."/>
            <person name="Kimura S."/>
            <person name="Sako Y."/>
            <person name="Yoshida T."/>
        </authorList>
    </citation>
    <scope>NUCLEOTIDE SEQUENCE [LARGE SCALE GENOMIC DNA]</scope>
    <source>
        <strain evidence="1 2">11-30S32</strain>
    </source>
</reference>
<name>A0A510PRC2_MICAE</name>
<gene>
    <name evidence="1" type="ORF">MAE30S32_46920</name>
</gene>
<dbReference type="AlphaFoldDB" id="A0A510PRC2"/>
<dbReference type="Proteomes" id="UP000321223">
    <property type="component" value="Unassembled WGS sequence"/>
</dbReference>
<keyword evidence="1" id="KW-0547">Nucleotide-binding</keyword>
<dbReference type="GO" id="GO:0004386">
    <property type="term" value="F:helicase activity"/>
    <property type="evidence" value="ECO:0007669"/>
    <property type="project" value="UniProtKB-KW"/>
</dbReference>
<accession>A0A510PRC2</accession>
<dbReference type="EMBL" id="BHVU01000571">
    <property type="protein sequence ID" value="GCA96040.1"/>
    <property type="molecule type" value="Genomic_DNA"/>
</dbReference>